<reference evidence="1" key="1">
    <citation type="journal article" date="2021" name="New Phytol.">
        <title>Evolutionary innovations through gain and loss of genes in the ectomycorrhizal Boletales.</title>
        <authorList>
            <person name="Wu G."/>
            <person name="Miyauchi S."/>
            <person name="Morin E."/>
            <person name="Kuo A."/>
            <person name="Drula E."/>
            <person name="Varga T."/>
            <person name="Kohler A."/>
            <person name="Feng B."/>
            <person name="Cao Y."/>
            <person name="Lipzen A."/>
            <person name="Daum C."/>
            <person name="Hundley H."/>
            <person name="Pangilinan J."/>
            <person name="Johnson J."/>
            <person name="Barry K."/>
            <person name="LaButti K."/>
            <person name="Ng V."/>
            <person name="Ahrendt S."/>
            <person name="Min B."/>
            <person name="Choi I.G."/>
            <person name="Park H."/>
            <person name="Plett J.M."/>
            <person name="Magnuson J."/>
            <person name="Spatafora J.W."/>
            <person name="Nagy L.G."/>
            <person name="Henrissat B."/>
            <person name="Grigoriev I.V."/>
            <person name="Yang Z.L."/>
            <person name="Xu J."/>
            <person name="Martin F.M."/>
        </authorList>
    </citation>
    <scope>NUCLEOTIDE SEQUENCE</scope>
    <source>
        <strain evidence="1">ATCC 28755</strain>
    </source>
</reference>
<name>A0ACB7ZT09_9AGAM</name>
<evidence type="ECO:0000313" key="1">
    <source>
        <dbReference type="EMBL" id="KAH7903832.1"/>
    </source>
</evidence>
<sequence length="271" mass="31086">MILTRGSNRASFMWGLSTHNTQIERLWVEVGSQFACSWRAFFYRLERLHRLDRENPAHLWLLHYLFLDEINADCQSFQDEWNAHPISGEGHDRSPNDMRFMGQTQHGLYSEDCVGIDPAAINDHFGVHGPEIHRHPAQTGAGHASDEDEESHGTDNDEAEAAQLANANSYHDPVSVPKHANPFQDEQYHQAFITALNTVVQRNMVPLGYGILQDEWDDDSYPSMEVIRSGRKRGKELRVGLPVTKWLPRAVRWCQALDILNRLQCMYEPVL</sequence>
<gene>
    <name evidence="1" type="ORF">BJ138DRAFT_1019989</name>
</gene>
<comment type="caution">
    <text evidence="1">The sequence shown here is derived from an EMBL/GenBank/DDBJ whole genome shotgun (WGS) entry which is preliminary data.</text>
</comment>
<keyword evidence="2" id="KW-1185">Reference proteome</keyword>
<evidence type="ECO:0000313" key="2">
    <source>
        <dbReference type="Proteomes" id="UP000790377"/>
    </source>
</evidence>
<dbReference type="Proteomes" id="UP000790377">
    <property type="component" value="Unassembled WGS sequence"/>
</dbReference>
<organism evidence="1 2">
    <name type="scientific">Hygrophoropsis aurantiaca</name>
    <dbReference type="NCBI Taxonomy" id="72124"/>
    <lineage>
        <taxon>Eukaryota</taxon>
        <taxon>Fungi</taxon>
        <taxon>Dikarya</taxon>
        <taxon>Basidiomycota</taxon>
        <taxon>Agaricomycotina</taxon>
        <taxon>Agaricomycetes</taxon>
        <taxon>Agaricomycetidae</taxon>
        <taxon>Boletales</taxon>
        <taxon>Coniophorineae</taxon>
        <taxon>Hygrophoropsidaceae</taxon>
        <taxon>Hygrophoropsis</taxon>
    </lineage>
</organism>
<protein>
    <submittedName>
        <fullName evidence="1">Uncharacterized protein</fullName>
    </submittedName>
</protein>
<dbReference type="EMBL" id="MU268734">
    <property type="protein sequence ID" value="KAH7903832.1"/>
    <property type="molecule type" value="Genomic_DNA"/>
</dbReference>
<proteinExistence type="predicted"/>
<accession>A0ACB7ZT09</accession>